<dbReference type="InterPro" id="IPR013783">
    <property type="entry name" value="Ig-like_fold"/>
</dbReference>
<organism evidence="6 7">
    <name type="scientific">Bacteroides xylanisolvens</name>
    <dbReference type="NCBI Taxonomy" id="371601"/>
    <lineage>
        <taxon>Bacteria</taxon>
        <taxon>Pseudomonadati</taxon>
        <taxon>Bacteroidota</taxon>
        <taxon>Bacteroidia</taxon>
        <taxon>Bacteroidales</taxon>
        <taxon>Bacteroidaceae</taxon>
        <taxon>Bacteroides</taxon>
    </lineage>
</organism>
<evidence type="ECO:0000256" key="1">
    <source>
        <dbReference type="ARBA" id="ARBA00007401"/>
    </source>
</evidence>
<dbReference type="Gene3D" id="2.60.120.260">
    <property type="entry name" value="Galactose-binding domain-like"/>
    <property type="match status" value="1"/>
</dbReference>
<name>A0A1H3XJN5_9BACE</name>
<dbReference type="InterPro" id="IPR006102">
    <property type="entry name" value="Ig-like_GH2"/>
</dbReference>
<accession>A0A1H3XJN5</accession>
<keyword evidence="3" id="KW-0326">Glycosidase</keyword>
<feature type="domain" description="Glycosyl hydrolases family 2 sugar binding" evidence="5">
    <location>
        <begin position="35"/>
        <end position="163"/>
    </location>
</feature>
<dbReference type="SUPFAM" id="SSF49785">
    <property type="entry name" value="Galactose-binding domain-like"/>
    <property type="match status" value="1"/>
</dbReference>
<evidence type="ECO:0000259" key="4">
    <source>
        <dbReference type="Pfam" id="PF00703"/>
    </source>
</evidence>
<dbReference type="Pfam" id="PF00703">
    <property type="entry name" value="Glyco_hydro_2"/>
    <property type="match status" value="1"/>
</dbReference>
<reference evidence="6 7" key="1">
    <citation type="submission" date="2016-10" db="EMBL/GenBank/DDBJ databases">
        <authorList>
            <person name="de Groot N.N."/>
        </authorList>
    </citation>
    <scope>NUCLEOTIDE SEQUENCE [LARGE SCALE GENOMIC DNA]</scope>
    <source>
        <strain evidence="6 7">NLAE-zl-G339</strain>
    </source>
</reference>
<dbReference type="InterPro" id="IPR036156">
    <property type="entry name" value="Beta-gal/glucu_dom_sf"/>
</dbReference>
<evidence type="ECO:0000259" key="5">
    <source>
        <dbReference type="Pfam" id="PF02837"/>
    </source>
</evidence>
<sequence>MNKVMRNRLAGTLLLLFVFLCTSWAQTSGLRKMIDLSGTWSFALDPHGKGEQEKLWNMDFAETVTLPGTTDSNRKGIENTNKSETTYLSRYYKYEGAAWYSRNIEIPADWKEKHIVLFLERTRPTTVWIDGREVGKCNYLSTPQEFNLTHFLAPGSHKLTIRVDNGKSIPGQICSSSHACTESTQTNWNGIIGRMELQAMNPLFIESIQAFPQVEDRSVKVKITLSNSSGIGGKKLQLSASAFNTAKKHKARSAEYDLKEGSKEYEFTYQLGDNAVLWSDLQPALYQLKAEINGIDEKTVRFGLRDFKTEETHFTINGAKTFLRGKHDACVFPLTGHTAMDLEQWRRYFRICKEYGLNHCRFHSWCPPAACFEAADLEGIYLQPELPIWGGVKKESAELMDFLMKDGENIMREYSNHASFVLFALGNELGGDIDVMKEFVDCFRSIEPRHLYTYGSNIFLGSRGHIPGEDFLVTCRVGSGEGYSTHARASFSFADAEEGGYLNNTYPNSVMNFDEALEKSPVPVIGHETGQFQTYPNYEEMKKYTGVLAPWNFEVFRDRLEKAGMLEQADDFFKASGAWSVELYRADIEMNLRSKRMAGFQLLDLQDYPGQGSAYVGILDAFMDSKGLVEPKKWREFCSEVVPLLTTAKFCWTGGESFAGTVEIANYGETSLNEKSISWELKNGKKSLGKGKMAIPSGLGLLTAGTIRLTLPDVEQAYKAELLLKVSGTSYQNSYPLWIYPAKKQLKAGNVVVARQLTDDVLNALKQGGKVLLMPLEEDCKEVTVGGLFQTDYWNYRMFKSICDRIKKPASPGTLGILTNPEHPVFDDFPTEYHTNWQWYPIIKHSYPLILDGMPKEYRPIVQVIDNVERNHKLGLLMELNVEGSKLLLCMSDLEAVRDTPEGLQFYAALLAYMNSSDFKPSTSLSVESFKNLFETGVRKEGIKVLDNISYE</sequence>
<protein>
    <submittedName>
        <fullName evidence="6">Glycosyl hydrolases family 2</fullName>
    </submittedName>
</protein>
<dbReference type="PANTHER" id="PTHR42732:SF1">
    <property type="entry name" value="BETA-MANNOSIDASE"/>
    <property type="match status" value="1"/>
</dbReference>
<dbReference type="EMBL" id="FNRP01000001">
    <property type="protein sequence ID" value="SDZ99470.1"/>
    <property type="molecule type" value="Genomic_DNA"/>
</dbReference>
<evidence type="ECO:0000313" key="6">
    <source>
        <dbReference type="EMBL" id="SDZ99470.1"/>
    </source>
</evidence>
<evidence type="ECO:0000256" key="2">
    <source>
        <dbReference type="ARBA" id="ARBA00022801"/>
    </source>
</evidence>
<keyword evidence="2 6" id="KW-0378">Hydrolase</keyword>
<dbReference type="GO" id="GO:0004553">
    <property type="term" value="F:hydrolase activity, hydrolyzing O-glycosyl compounds"/>
    <property type="evidence" value="ECO:0007669"/>
    <property type="project" value="InterPro"/>
</dbReference>
<dbReference type="Gene3D" id="2.60.40.10">
    <property type="entry name" value="Immunoglobulins"/>
    <property type="match status" value="1"/>
</dbReference>
<evidence type="ECO:0000313" key="7">
    <source>
        <dbReference type="Proteomes" id="UP000183040"/>
    </source>
</evidence>
<dbReference type="SUPFAM" id="SSF49303">
    <property type="entry name" value="beta-Galactosidase/glucuronidase domain"/>
    <property type="match status" value="1"/>
</dbReference>
<comment type="similarity">
    <text evidence="1">Belongs to the glycosyl hydrolase 2 family.</text>
</comment>
<dbReference type="SUPFAM" id="SSF51445">
    <property type="entry name" value="(Trans)glycosidases"/>
    <property type="match status" value="1"/>
</dbReference>
<dbReference type="Gene3D" id="3.20.20.80">
    <property type="entry name" value="Glycosidases"/>
    <property type="match status" value="1"/>
</dbReference>
<dbReference type="InterPro" id="IPR051913">
    <property type="entry name" value="GH2_Domain-Containing"/>
</dbReference>
<evidence type="ECO:0000256" key="3">
    <source>
        <dbReference type="ARBA" id="ARBA00023295"/>
    </source>
</evidence>
<dbReference type="Pfam" id="PF02837">
    <property type="entry name" value="Glyco_hydro_2_N"/>
    <property type="match status" value="1"/>
</dbReference>
<dbReference type="PANTHER" id="PTHR42732">
    <property type="entry name" value="BETA-GALACTOSIDASE"/>
    <property type="match status" value="1"/>
</dbReference>
<dbReference type="Proteomes" id="UP000183040">
    <property type="component" value="Unassembled WGS sequence"/>
</dbReference>
<dbReference type="RefSeq" id="WP_081354121.1">
    <property type="nucleotide sequence ID" value="NZ_FNRP01000001.1"/>
</dbReference>
<dbReference type="InterPro" id="IPR006104">
    <property type="entry name" value="Glyco_hydro_2_N"/>
</dbReference>
<feature type="domain" description="Glycoside hydrolase family 2 immunoglobulin-like beta-sandwich" evidence="4">
    <location>
        <begin position="204"/>
        <end position="305"/>
    </location>
</feature>
<proteinExistence type="inferred from homology"/>
<gene>
    <name evidence="6" type="ORF">SAMN04487924_101288</name>
</gene>
<dbReference type="InterPro" id="IPR008979">
    <property type="entry name" value="Galactose-bd-like_sf"/>
</dbReference>
<dbReference type="GO" id="GO:0005975">
    <property type="term" value="P:carbohydrate metabolic process"/>
    <property type="evidence" value="ECO:0007669"/>
    <property type="project" value="InterPro"/>
</dbReference>
<dbReference type="AlphaFoldDB" id="A0A1H3XJN5"/>
<dbReference type="InterPro" id="IPR017853">
    <property type="entry name" value="GH"/>
</dbReference>